<protein>
    <submittedName>
        <fullName evidence="2">Maltoporin</fullName>
    </submittedName>
</protein>
<keyword evidence="3" id="KW-1185">Reference proteome</keyword>
<proteinExistence type="predicted"/>
<dbReference type="Proteomes" id="UP001549167">
    <property type="component" value="Unassembled WGS sequence"/>
</dbReference>
<dbReference type="RefSeq" id="WP_354218590.1">
    <property type="nucleotide sequence ID" value="NZ_JBEPMX010000001.1"/>
</dbReference>
<comment type="caution">
    <text evidence="2">The sequence shown here is derived from an EMBL/GenBank/DDBJ whole genome shotgun (WGS) entry which is preliminary data.</text>
</comment>
<feature type="compositionally biased region" description="Low complexity" evidence="1">
    <location>
        <begin position="70"/>
        <end position="85"/>
    </location>
</feature>
<sequence length="104" mass="11784">MSWKAVELQVALPRTQDAGQLQDQLQQRAQIMQDVLSQEQLRELERRRKAVLEANEAVRASNEDDEESQNDGQQEQGQGQQSKQQAPKQSIPHPYLGGRVDFSG</sequence>
<evidence type="ECO:0000256" key="1">
    <source>
        <dbReference type="SAM" id="MobiDB-lite"/>
    </source>
</evidence>
<accession>A0ABV2KRF1</accession>
<reference evidence="2 3" key="1">
    <citation type="submission" date="2024-06" db="EMBL/GenBank/DDBJ databases">
        <title>Genomic Encyclopedia of Type Strains, Phase IV (KMG-IV): sequencing the most valuable type-strain genomes for metagenomic binning, comparative biology and taxonomic classification.</title>
        <authorList>
            <person name="Goeker M."/>
        </authorList>
    </citation>
    <scope>NUCLEOTIDE SEQUENCE [LARGE SCALE GENOMIC DNA]</scope>
    <source>
        <strain evidence="2 3">DSM 23520</strain>
    </source>
</reference>
<feature type="region of interest" description="Disordered" evidence="1">
    <location>
        <begin position="55"/>
        <end position="104"/>
    </location>
</feature>
<evidence type="ECO:0000313" key="2">
    <source>
        <dbReference type="EMBL" id="MET3682163.1"/>
    </source>
</evidence>
<organism evidence="2 3">
    <name type="scientific">Alkalibacillus flavidus</name>
    <dbReference type="NCBI Taxonomy" id="546021"/>
    <lineage>
        <taxon>Bacteria</taxon>
        <taxon>Bacillati</taxon>
        <taxon>Bacillota</taxon>
        <taxon>Bacilli</taxon>
        <taxon>Bacillales</taxon>
        <taxon>Bacillaceae</taxon>
        <taxon>Alkalibacillus</taxon>
    </lineage>
</organism>
<name>A0ABV2KRF1_9BACI</name>
<gene>
    <name evidence="2" type="ORF">ABID56_000242</name>
</gene>
<evidence type="ECO:0000313" key="3">
    <source>
        <dbReference type="Proteomes" id="UP001549167"/>
    </source>
</evidence>
<dbReference type="EMBL" id="JBEPMX010000001">
    <property type="protein sequence ID" value="MET3682163.1"/>
    <property type="molecule type" value="Genomic_DNA"/>
</dbReference>